<dbReference type="OrthoDB" id="1002647at2759"/>
<gene>
    <name evidence="3" type="ORF">COLO4_28255</name>
</gene>
<evidence type="ECO:0008006" key="5">
    <source>
        <dbReference type="Google" id="ProtNLM"/>
    </source>
</evidence>
<accession>A0A1R3HM64</accession>
<protein>
    <recommendedName>
        <fullName evidence="5">F-box domain-containing protein</fullName>
    </recommendedName>
</protein>
<dbReference type="STRING" id="93759.A0A1R3HM64"/>
<dbReference type="Pfam" id="PF08387">
    <property type="entry name" value="FBD"/>
    <property type="match status" value="1"/>
</dbReference>
<dbReference type="InterPro" id="IPR055294">
    <property type="entry name" value="FBL60-like"/>
</dbReference>
<dbReference type="CDD" id="cd22160">
    <property type="entry name" value="F-box_AtFBL13-like"/>
    <property type="match status" value="1"/>
</dbReference>
<dbReference type="SUPFAM" id="SSF81383">
    <property type="entry name" value="F-box domain"/>
    <property type="match status" value="1"/>
</dbReference>
<proteinExistence type="predicted"/>
<dbReference type="InterPro" id="IPR036047">
    <property type="entry name" value="F-box-like_dom_sf"/>
</dbReference>
<name>A0A1R3HM64_9ROSI</name>
<dbReference type="AlphaFoldDB" id="A0A1R3HM64"/>
<comment type="caution">
    <text evidence="3">The sequence shown here is derived from an EMBL/GenBank/DDBJ whole genome shotgun (WGS) entry which is preliminary data.</text>
</comment>
<feature type="domain" description="FBD" evidence="2">
    <location>
        <begin position="155"/>
        <end position="196"/>
    </location>
</feature>
<dbReference type="InterPro" id="IPR001810">
    <property type="entry name" value="F-box_dom"/>
</dbReference>
<evidence type="ECO:0000259" key="2">
    <source>
        <dbReference type="Pfam" id="PF08387"/>
    </source>
</evidence>
<dbReference type="InterPro" id="IPR053781">
    <property type="entry name" value="F-box_AtFBL13-like"/>
</dbReference>
<reference evidence="4" key="1">
    <citation type="submission" date="2013-09" db="EMBL/GenBank/DDBJ databases">
        <title>Corchorus olitorius genome sequencing.</title>
        <authorList>
            <person name="Alam M."/>
            <person name="Haque M.S."/>
            <person name="Islam M.S."/>
            <person name="Emdad E.M."/>
            <person name="Islam M.M."/>
            <person name="Ahmed B."/>
            <person name="Halim A."/>
            <person name="Hossen Q.M.M."/>
            <person name="Hossain M.Z."/>
            <person name="Ahmed R."/>
            <person name="Khan M.M."/>
            <person name="Islam R."/>
            <person name="Rashid M.M."/>
            <person name="Khan S.A."/>
            <person name="Rahman M.S."/>
            <person name="Alam M."/>
            <person name="Yahiya A.S."/>
            <person name="Khan M.S."/>
            <person name="Azam M.S."/>
            <person name="Haque T."/>
            <person name="Lashkar M.Z.H."/>
            <person name="Akhand A.I."/>
            <person name="Morshed G."/>
            <person name="Roy S."/>
            <person name="Uddin K.S."/>
            <person name="Rabeya T."/>
            <person name="Hossain A.S."/>
            <person name="Chowdhury A."/>
            <person name="Snigdha A.R."/>
            <person name="Mortoza M.S."/>
            <person name="Matin S.A."/>
            <person name="Hoque S.M.E."/>
            <person name="Islam M.K."/>
            <person name="Roy D.K."/>
            <person name="Haider R."/>
            <person name="Moosa M.M."/>
            <person name="Elias S.M."/>
            <person name="Hasan A.M."/>
            <person name="Jahan S."/>
            <person name="Shafiuddin M."/>
            <person name="Mahmood N."/>
            <person name="Shommy N.S."/>
        </authorList>
    </citation>
    <scope>NUCLEOTIDE SEQUENCE [LARGE SCALE GENOMIC DNA]</scope>
    <source>
        <strain evidence="4">cv. O-4</strain>
    </source>
</reference>
<dbReference type="InterPro" id="IPR006566">
    <property type="entry name" value="FBD"/>
</dbReference>
<feature type="domain" description="F-box" evidence="1">
    <location>
        <begin position="14"/>
        <end position="51"/>
    </location>
</feature>
<evidence type="ECO:0000313" key="4">
    <source>
        <dbReference type="Proteomes" id="UP000187203"/>
    </source>
</evidence>
<keyword evidence="4" id="KW-1185">Reference proteome</keyword>
<dbReference type="Gene3D" id="1.20.1280.50">
    <property type="match status" value="1"/>
</dbReference>
<dbReference type="Pfam" id="PF00646">
    <property type="entry name" value="F-box"/>
    <property type="match status" value="1"/>
</dbReference>
<organism evidence="3 4">
    <name type="scientific">Corchorus olitorius</name>
    <dbReference type="NCBI Taxonomy" id="93759"/>
    <lineage>
        <taxon>Eukaryota</taxon>
        <taxon>Viridiplantae</taxon>
        <taxon>Streptophyta</taxon>
        <taxon>Embryophyta</taxon>
        <taxon>Tracheophyta</taxon>
        <taxon>Spermatophyta</taxon>
        <taxon>Magnoliopsida</taxon>
        <taxon>eudicotyledons</taxon>
        <taxon>Gunneridae</taxon>
        <taxon>Pentapetalae</taxon>
        <taxon>rosids</taxon>
        <taxon>malvids</taxon>
        <taxon>Malvales</taxon>
        <taxon>Malvaceae</taxon>
        <taxon>Grewioideae</taxon>
        <taxon>Apeibeae</taxon>
        <taxon>Corchorus</taxon>
    </lineage>
</organism>
<dbReference type="EMBL" id="AWUE01019802">
    <property type="protein sequence ID" value="OMO71435.1"/>
    <property type="molecule type" value="Genomic_DNA"/>
</dbReference>
<dbReference type="Proteomes" id="UP000187203">
    <property type="component" value="Unassembled WGS sequence"/>
</dbReference>
<dbReference type="PANTHER" id="PTHR31293:SF12">
    <property type="entry name" value="RNI-LIKE SUPERFAMILY PROTEIN"/>
    <property type="match status" value="1"/>
</dbReference>
<evidence type="ECO:0000259" key="1">
    <source>
        <dbReference type="Pfam" id="PF00646"/>
    </source>
</evidence>
<dbReference type="PANTHER" id="PTHR31293">
    <property type="entry name" value="RNI-LIKE SUPERFAMILY PROTEIN"/>
    <property type="match status" value="1"/>
</dbReference>
<sequence length="223" mass="26395">MAKRAKNDGGVDRINNFPDEICCRILSFLPTREAVRTSILSTRWRYLFAYLSNFDIDFRLGFGYRIDSFAKFMLKRLYFRTETLEHFRFRMKNVGETSDLDIGRLYDWISAALHRGVGELHLDFPHYMPRYHHHSLPSDMFICKTLNPYVLSSPPEKVPSCLLSHLKEIEISVHLGDLEMVAYFLLNARVLEKLTIRQVYGFPEVHFYWFSDQLLFHVMCHES</sequence>
<evidence type="ECO:0000313" key="3">
    <source>
        <dbReference type="EMBL" id="OMO71435.1"/>
    </source>
</evidence>